<evidence type="ECO:0000313" key="1">
    <source>
        <dbReference type="EMBL" id="APW38468.1"/>
    </source>
</evidence>
<dbReference type="AlphaFoldDB" id="A0A1P8JXK1"/>
<accession>A0A1P8JXK1</accession>
<evidence type="ECO:0000313" key="2">
    <source>
        <dbReference type="Proteomes" id="UP000186609"/>
    </source>
</evidence>
<keyword evidence="2" id="KW-1185">Reference proteome</keyword>
<sequence length="190" mass="20263">MIVVSIDPGLTGACAVLGHNGLRAVFDLPTMKIPNIGPKAMVQNKIDGRALCSLLLQHCPAAEGTPTVVIEAVGTMGGANNAVQTQGSLLRSLGAIETVAECLKFPVVYANPQTWKRWYGLIQNGALTELTASQRTAAAKRKAMDTARALFPGCAEISRAKDHNRAESILLGHWWRRNHVEQGADALEAA</sequence>
<reference evidence="1 2" key="1">
    <citation type="submission" date="2017-01" db="EMBL/GenBank/DDBJ databases">
        <authorList>
            <person name="Mah S.A."/>
            <person name="Swanson W.J."/>
            <person name="Moy G.W."/>
            <person name="Vacquier V.D."/>
        </authorList>
    </citation>
    <scope>NUCLEOTIDE SEQUENCE [LARGE SCALE GENOMIC DNA]</scope>
    <source>
        <strain evidence="1 2">DCY110</strain>
    </source>
</reference>
<dbReference type="STRING" id="1842727.RD110_15715"/>
<dbReference type="KEGG" id="rhy:RD110_15715"/>
<gene>
    <name evidence="1" type="ORF">RD110_15715</name>
</gene>
<dbReference type="CDD" id="cd22992">
    <property type="entry name" value="MOC1"/>
    <property type="match status" value="1"/>
</dbReference>
<dbReference type="GO" id="GO:0003676">
    <property type="term" value="F:nucleic acid binding"/>
    <property type="evidence" value="ECO:0007669"/>
    <property type="project" value="InterPro"/>
</dbReference>
<dbReference type="RefSeq" id="WP_076200347.1">
    <property type="nucleotide sequence ID" value="NZ_CP019236.1"/>
</dbReference>
<dbReference type="InterPro" id="IPR036397">
    <property type="entry name" value="RNaseH_sf"/>
</dbReference>
<dbReference type="Proteomes" id="UP000186609">
    <property type="component" value="Chromosome"/>
</dbReference>
<dbReference type="EMBL" id="CP019236">
    <property type="protein sequence ID" value="APW38468.1"/>
    <property type="molecule type" value="Genomic_DNA"/>
</dbReference>
<proteinExistence type="predicted"/>
<dbReference type="Gene3D" id="3.30.420.10">
    <property type="entry name" value="Ribonuclease H-like superfamily/Ribonuclease H"/>
    <property type="match status" value="1"/>
</dbReference>
<protein>
    <submittedName>
        <fullName evidence="1">Uncharacterized protein</fullName>
    </submittedName>
</protein>
<dbReference type="OrthoDB" id="573331at2"/>
<name>A0A1P8JXK1_9BURK</name>
<organism evidence="1 2">
    <name type="scientific">Rhodoferax koreensis</name>
    <dbReference type="NCBI Taxonomy" id="1842727"/>
    <lineage>
        <taxon>Bacteria</taxon>
        <taxon>Pseudomonadati</taxon>
        <taxon>Pseudomonadota</taxon>
        <taxon>Betaproteobacteria</taxon>
        <taxon>Burkholderiales</taxon>
        <taxon>Comamonadaceae</taxon>
        <taxon>Rhodoferax</taxon>
    </lineage>
</organism>